<dbReference type="AlphaFoldDB" id="A0A5E4TYK1"/>
<organism evidence="1 2">
    <name type="scientific">Pandoraea commovens</name>
    <dbReference type="NCBI Taxonomy" id="2508289"/>
    <lineage>
        <taxon>Bacteria</taxon>
        <taxon>Pseudomonadati</taxon>
        <taxon>Pseudomonadota</taxon>
        <taxon>Betaproteobacteria</taxon>
        <taxon>Burkholderiales</taxon>
        <taxon>Burkholderiaceae</taxon>
        <taxon>Pandoraea</taxon>
    </lineage>
</organism>
<reference evidence="1 2" key="1">
    <citation type="submission" date="2019-08" db="EMBL/GenBank/DDBJ databases">
        <authorList>
            <person name="Peeters C."/>
        </authorList>
    </citation>
    <scope>NUCLEOTIDE SEQUENCE [LARGE SCALE GENOMIC DNA]</scope>
    <source>
        <strain evidence="1 2">LMG 31010</strain>
    </source>
</reference>
<evidence type="ECO:0000313" key="1">
    <source>
        <dbReference type="EMBL" id="VVD91818.1"/>
    </source>
</evidence>
<dbReference type="Proteomes" id="UP000343335">
    <property type="component" value="Unassembled WGS sequence"/>
</dbReference>
<sequence length="104" mass="11945">MNAWRFSLLTLCDVETAGGTPARITQRSKSWSRPTGSCVENVGFQLVTLADEFDCHVSKRFKDCEEEPMGYFSACVRHRTGRERKNALGEMVEFVDDFMQQRPF</sequence>
<name>A0A5E4TYK1_9BURK</name>
<dbReference type="EMBL" id="CABPSA010000002">
    <property type="protein sequence ID" value="VVD91818.1"/>
    <property type="molecule type" value="Genomic_DNA"/>
</dbReference>
<protein>
    <submittedName>
        <fullName evidence="1">Uncharacterized protein</fullName>
    </submittedName>
</protein>
<dbReference type="RefSeq" id="WP_150663833.1">
    <property type="nucleotide sequence ID" value="NZ_CABPSA010000002.1"/>
</dbReference>
<proteinExistence type="predicted"/>
<gene>
    <name evidence="1" type="ORF">PCO31010_01684</name>
</gene>
<evidence type="ECO:0000313" key="2">
    <source>
        <dbReference type="Proteomes" id="UP000343335"/>
    </source>
</evidence>
<accession>A0A5E4TYK1</accession>